<evidence type="ECO:0000313" key="3">
    <source>
        <dbReference type="Proteomes" id="UP001595868"/>
    </source>
</evidence>
<sequence length="85" mass="9239">MSCVHLTEAGTAEPSTTGECPDCVAVGATDWVHLRSCLTCGYVGCCDSSPRQHATAHFRETGHPVIRSIQPGESWRWCFTDEEIG</sequence>
<dbReference type="InterPro" id="IPR001607">
    <property type="entry name" value="Znf_UBP"/>
</dbReference>
<dbReference type="SUPFAM" id="SSF57850">
    <property type="entry name" value="RING/U-box"/>
    <property type="match status" value="1"/>
</dbReference>
<reference evidence="3" key="1">
    <citation type="journal article" date="2019" name="Int. J. Syst. Evol. Microbiol.">
        <title>The Global Catalogue of Microorganisms (GCM) 10K type strain sequencing project: providing services to taxonomists for standard genome sequencing and annotation.</title>
        <authorList>
            <consortium name="The Broad Institute Genomics Platform"/>
            <consortium name="The Broad Institute Genome Sequencing Center for Infectious Disease"/>
            <person name="Wu L."/>
            <person name="Ma J."/>
        </authorList>
    </citation>
    <scope>NUCLEOTIDE SEQUENCE [LARGE SCALE GENOMIC DNA]</scope>
    <source>
        <strain evidence="3">2902at01</strain>
    </source>
</reference>
<accession>A0ABV8KIY2</accession>
<dbReference type="InterPro" id="IPR013083">
    <property type="entry name" value="Znf_RING/FYVE/PHD"/>
</dbReference>
<dbReference type="Gene3D" id="3.30.40.10">
    <property type="entry name" value="Zinc/RING finger domain, C3HC4 (zinc finger)"/>
    <property type="match status" value="1"/>
</dbReference>
<evidence type="ECO:0000313" key="2">
    <source>
        <dbReference type="EMBL" id="MFC4105952.1"/>
    </source>
</evidence>
<evidence type="ECO:0000259" key="1">
    <source>
        <dbReference type="PROSITE" id="PS50271"/>
    </source>
</evidence>
<organism evidence="2 3">
    <name type="scientific">Micromonospora zhanjiangensis</name>
    <dbReference type="NCBI Taxonomy" id="1522057"/>
    <lineage>
        <taxon>Bacteria</taxon>
        <taxon>Bacillati</taxon>
        <taxon>Actinomycetota</taxon>
        <taxon>Actinomycetes</taxon>
        <taxon>Micromonosporales</taxon>
        <taxon>Micromonosporaceae</taxon>
        <taxon>Micromonospora</taxon>
    </lineage>
</organism>
<gene>
    <name evidence="2" type="ORF">ACFOX0_08375</name>
</gene>
<name>A0ABV8KIY2_9ACTN</name>
<comment type="caution">
    <text evidence="2">The sequence shown here is derived from an EMBL/GenBank/DDBJ whole genome shotgun (WGS) entry which is preliminary data.</text>
</comment>
<dbReference type="Pfam" id="PF02148">
    <property type="entry name" value="zf-UBP"/>
    <property type="match status" value="1"/>
</dbReference>
<keyword evidence="3" id="KW-1185">Reference proteome</keyword>
<dbReference type="EMBL" id="JBHSBN010000004">
    <property type="protein sequence ID" value="MFC4105952.1"/>
    <property type="molecule type" value="Genomic_DNA"/>
</dbReference>
<feature type="domain" description="UBP-type" evidence="1">
    <location>
        <begin position="1"/>
        <end position="85"/>
    </location>
</feature>
<dbReference type="Proteomes" id="UP001595868">
    <property type="component" value="Unassembled WGS sequence"/>
</dbReference>
<dbReference type="PROSITE" id="PS50271">
    <property type="entry name" value="ZF_UBP"/>
    <property type="match status" value="1"/>
</dbReference>
<proteinExistence type="predicted"/>
<dbReference type="RefSeq" id="WP_377543290.1">
    <property type="nucleotide sequence ID" value="NZ_JBHSBN010000004.1"/>
</dbReference>
<protein>
    <submittedName>
        <fullName evidence="2">UBP-type zinc finger domain-containing protein</fullName>
    </submittedName>
</protein>